<evidence type="ECO:0000313" key="6">
    <source>
        <dbReference type="Proteomes" id="UP000294684"/>
    </source>
</evidence>
<dbReference type="GO" id="GO:0015074">
    <property type="term" value="P:DNA integration"/>
    <property type="evidence" value="ECO:0007669"/>
    <property type="project" value="InterPro"/>
</dbReference>
<dbReference type="GO" id="GO:0006310">
    <property type="term" value="P:DNA recombination"/>
    <property type="evidence" value="ECO:0007669"/>
    <property type="project" value="UniProtKB-KW"/>
</dbReference>
<reference evidence="5 6" key="1">
    <citation type="submission" date="2019-03" db="EMBL/GenBank/DDBJ databases">
        <title>Genomic Encyclopedia of Archaeal and Bacterial Type Strains, Phase II (KMG-II): from individual species to whole genera.</title>
        <authorList>
            <person name="Goeker M."/>
        </authorList>
    </citation>
    <scope>NUCLEOTIDE SEQUENCE [LARGE SCALE GENOMIC DNA]</scope>
    <source>
        <strain evidence="5 6">DSM 21537</strain>
    </source>
</reference>
<proteinExistence type="inferred from homology"/>
<dbReference type="Gene3D" id="1.10.443.10">
    <property type="entry name" value="Intergrase catalytic core"/>
    <property type="match status" value="1"/>
</dbReference>
<comment type="similarity">
    <text evidence="1">Belongs to the 'phage' integrase family.</text>
</comment>
<dbReference type="PROSITE" id="PS51898">
    <property type="entry name" value="TYR_RECOMBINASE"/>
    <property type="match status" value="1"/>
</dbReference>
<dbReference type="RefSeq" id="WP_004789251.1">
    <property type="nucleotide sequence ID" value="NZ_SORO01000001.1"/>
</dbReference>
<evidence type="ECO:0000256" key="2">
    <source>
        <dbReference type="ARBA" id="ARBA00023125"/>
    </source>
</evidence>
<dbReference type="InterPro" id="IPR002104">
    <property type="entry name" value="Integrase_catalytic"/>
</dbReference>
<accession>A0A4R8MPR5</accession>
<dbReference type="InterPro" id="IPR013762">
    <property type="entry name" value="Integrase-like_cat_sf"/>
</dbReference>
<dbReference type="STRING" id="1193051.LEP1GSC017_3669"/>
<dbReference type="SUPFAM" id="SSF56349">
    <property type="entry name" value="DNA breaking-rejoining enzymes"/>
    <property type="match status" value="1"/>
</dbReference>
<keyword evidence="2" id="KW-0238">DNA-binding</keyword>
<keyword evidence="6" id="KW-1185">Reference proteome</keyword>
<organism evidence="5 6">
    <name type="scientific">Leptospira meyeri</name>
    <dbReference type="NCBI Taxonomy" id="29508"/>
    <lineage>
        <taxon>Bacteria</taxon>
        <taxon>Pseudomonadati</taxon>
        <taxon>Spirochaetota</taxon>
        <taxon>Spirochaetia</taxon>
        <taxon>Leptospirales</taxon>
        <taxon>Leptospiraceae</taxon>
        <taxon>Leptospira</taxon>
    </lineage>
</organism>
<dbReference type="Pfam" id="PF00589">
    <property type="entry name" value="Phage_integrase"/>
    <property type="match status" value="1"/>
</dbReference>
<evidence type="ECO:0000259" key="4">
    <source>
        <dbReference type="PROSITE" id="PS51898"/>
    </source>
</evidence>
<dbReference type="Proteomes" id="UP000294684">
    <property type="component" value="Unassembled WGS sequence"/>
</dbReference>
<dbReference type="InterPro" id="IPR011010">
    <property type="entry name" value="DNA_brk_join_enz"/>
</dbReference>
<evidence type="ECO:0000256" key="1">
    <source>
        <dbReference type="ARBA" id="ARBA00008857"/>
    </source>
</evidence>
<dbReference type="GeneID" id="79825659"/>
<gene>
    <name evidence="5" type="ORF">CLV96_0301</name>
</gene>
<sequence>MGYAQILEFPSNRIKKTSLKPHRIDSEAFLGQMVGKGLTDVSMRELAYKFENPKSEREFRNKVIFLLASTTGLRAKELVSLRYSGLIQSPEGDLLIKYVMKGGKTGFSVLSQNILEEVRKYHAFIGEKTDLFILSMPLKNGKARSQLSTRGLQLIINDWGVNTASGKKIHPHALRHTVAQKTFDIFGSIATQKILGHSSANTTSNYYTRPYFNAGSVLSWT</sequence>
<dbReference type="AlphaFoldDB" id="A0A4R8MPR5"/>
<feature type="domain" description="Tyr recombinase" evidence="4">
    <location>
        <begin position="33"/>
        <end position="221"/>
    </location>
</feature>
<dbReference type="GO" id="GO:0003677">
    <property type="term" value="F:DNA binding"/>
    <property type="evidence" value="ECO:0007669"/>
    <property type="project" value="UniProtKB-KW"/>
</dbReference>
<dbReference type="InterPro" id="IPR050090">
    <property type="entry name" value="Tyrosine_recombinase_XerCD"/>
</dbReference>
<comment type="caution">
    <text evidence="5">The sequence shown here is derived from an EMBL/GenBank/DDBJ whole genome shotgun (WGS) entry which is preliminary data.</text>
</comment>
<name>A0A4R8MPR5_LEPME</name>
<dbReference type="PANTHER" id="PTHR30349:SF41">
    <property type="entry name" value="INTEGRASE_RECOMBINASE PROTEIN MJ0367-RELATED"/>
    <property type="match status" value="1"/>
</dbReference>
<evidence type="ECO:0000313" key="5">
    <source>
        <dbReference type="EMBL" id="TDY71339.1"/>
    </source>
</evidence>
<dbReference type="PANTHER" id="PTHR30349">
    <property type="entry name" value="PHAGE INTEGRASE-RELATED"/>
    <property type="match status" value="1"/>
</dbReference>
<evidence type="ECO:0000256" key="3">
    <source>
        <dbReference type="ARBA" id="ARBA00023172"/>
    </source>
</evidence>
<keyword evidence="3" id="KW-0233">DNA recombination</keyword>
<protein>
    <submittedName>
        <fullName evidence="5">Integrase/recombinase XerC</fullName>
    </submittedName>
</protein>
<dbReference type="EMBL" id="SORO01000001">
    <property type="protein sequence ID" value="TDY71339.1"/>
    <property type="molecule type" value="Genomic_DNA"/>
</dbReference>